<evidence type="ECO:0000256" key="8">
    <source>
        <dbReference type="ARBA" id="ARBA00048337"/>
    </source>
</evidence>
<evidence type="ECO:0000259" key="10">
    <source>
        <dbReference type="Pfam" id="PF03070"/>
    </source>
</evidence>
<evidence type="ECO:0000256" key="5">
    <source>
        <dbReference type="ARBA" id="ARBA00012684"/>
    </source>
</evidence>
<evidence type="ECO:0000256" key="2">
    <source>
        <dbReference type="ARBA" id="ARBA00004948"/>
    </source>
</evidence>
<dbReference type="EMBL" id="CP124685">
    <property type="protein sequence ID" value="WGX77071.1"/>
    <property type="molecule type" value="Genomic_DNA"/>
</dbReference>
<keyword evidence="9" id="KW-0378">Hydrolase</keyword>
<comment type="pathway">
    <text evidence="2 9">Cofactor biosynthesis; thiamine diphosphate biosynthesis.</text>
</comment>
<dbReference type="NCBIfam" id="TIGR04306">
    <property type="entry name" value="salvage_TenA"/>
    <property type="match status" value="1"/>
</dbReference>
<accession>A0ABY8R8Q2</accession>
<evidence type="ECO:0000256" key="3">
    <source>
        <dbReference type="ARBA" id="ARBA00010264"/>
    </source>
</evidence>
<dbReference type="Proteomes" id="UP001239169">
    <property type="component" value="Chromosome"/>
</dbReference>
<dbReference type="CDD" id="cd19369">
    <property type="entry name" value="TenA_C-like"/>
    <property type="match status" value="1"/>
</dbReference>
<dbReference type="InterPro" id="IPR050967">
    <property type="entry name" value="Thiamine_Salvage_TenA"/>
</dbReference>
<dbReference type="PANTHER" id="PTHR43198">
    <property type="entry name" value="BIFUNCTIONAL TH2 PROTEIN"/>
    <property type="match status" value="1"/>
</dbReference>
<evidence type="ECO:0000256" key="9">
    <source>
        <dbReference type="RuleBase" id="RU363093"/>
    </source>
</evidence>
<evidence type="ECO:0000256" key="7">
    <source>
        <dbReference type="ARBA" id="ARBA00022977"/>
    </source>
</evidence>
<comment type="catalytic activity">
    <reaction evidence="1 9">
        <text>4-amino-5-aminomethyl-2-methylpyrimidine + H2O = 4-amino-5-hydroxymethyl-2-methylpyrimidine + NH4(+)</text>
        <dbReference type="Rhea" id="RHEA:31799"/>
        <dbReference type="ChEBI" id="CHEBI:15377"/>
        <dbReference type="ChEBI" id="CHEBI:16892"/>
        <dbReference type="ChEBI" id="CHEBI:28938"/>
        <dbReference type="ChEBI" id="CHEBI:63416"/>
        <dbReference type="EC" id="3.5.99.2"/>
    </reaction>
</comment>
<proteinExistence type="inferred from homology"/>
<evidence type="ECO:0000256" key="1">
    <source>
        <dbReference type="ARBA" id="ARBA00001881"/>
    </source>
</evidence>
<dbReference type="InterPro" id="IPR016084">
    <property type="entry name" value="Haem_Oase-like_multi-hlx"/>
</dbReference>
<dbReference type="InterPro" id="IPR027574">
    <property type="entry name" value="Thiaminase_II"/>
</dbReference>
<comment type="function">
    <text evidence="9">Catalyzes an amino-pyrimidine hydrolysis reaction at the C5' of the pyrimidine moiety of thiamine compounds, a reaction that is part of a thiamine salvage pathway.</text>
</comment>
<evidence type="ECO:0000256" key="6">
    <source>
        <dbReference type="ARBA" id="ARBA00013647"/>
    </source>
</evidence>
<evidence type="ECO:0000313" key="12">
    <source>
        <dbReference type="Proteomes" id="UP001239169"/>
    </source>
</evidence>
<comment type="similarity">
    <text evidence="3 9">Belongs to the TenA family.</text>
</comment>
<gene>
    <name evidence="11" type="primary">tenA</name>
    <name evidence="11" type="ORF">QJS64_08840</name>
</gene>
<comment type="subunit">
    <text evidence="4">Homotetramer.</text>
</comment>
<keyword evidence="12" id="KW-1185">Reference proteome</keyword>
<comment type="catalytic activity">
    <reaction evidence="8 9">
        <text>thiamine + H2O = 5-(2-hydroxyethyl)-4-methylthiazole + 4-amino-5-hydroxymethyl-2-methylpyrimidine + H(+)</text>
        <dbReference type="Rhea" id="RHEA:17509"/>
        <dbReference type="ChEBI" id="CHEBI:15377"/>
        <dbReference type="ChEBI" id="CHEBI:15378"/>
        <dbReference type="ChEBI" id="CHEBI:16892"/>
        <dbReference type="ChEBI" id="CHEBI:17957"/>
        <dbReference type="ChEBI" id="CHEBI:18385"/>
        <dbReference type="EC" id="3.5.99.2"/>
    </reaction>
</comment>
<dbReference type="Gene3D" id="1.20.910.10">
    <property type="entry name" value="Heme oxygenase-like"/>
    <property type="match status" value="1"/>
</dbReference>
<dbReference type="PANTHER" id="PTHR43198:SF2">
    <property type="entry name" value="SI:CH1073-67J19.1-RELATED"/>
    <property type="match status" value="1"/>
</dbReference>
<protein>
    <recommendedName>
        <fullName evidence="6 9">Aminopyrimidine aminohydrolase</fullName>
        <ecNumber evidence="5 9">3.5.99.2</ecNumber>
    </recommendedName>
</protein>
<dbReference type="InterPro" id="IPR004305">
    <property type="entry name" value="Thiaminase-2/PQQC"/>
</dbReference>
<organism evidence="11 12">
    <name type="scientific">Paraclostridium bifermentans</name>
    <name type="common">Clostridium bifermentans</name>
    <dbReference type="NCBI Taxonomy" id="1490"/>
    <lineage>
        <taxon>Bacteria</taxon>
        <taxon>Bacillati</taxon>
        <taxon>Bacillota</taxon>
        <taxon>Clostridia</taxon>
        <taxon>Peptostreptococcales</taxon>
        <taxon>Peptostreptococcaceae</taxon>
        <taxon>Paraclostridium</taxon>
    </lineage>
</organism>
<reference evidence="11 12" key="1">
    <citation type="submission" date="2023-04" db="EMBL/GenBank/DDBJ databases">
        <title>Bacteria Genome Submission.</title>
        <authorList>
            <person name="Isaac P."/>
        </authorList>
    </citation>
    <scope>NUCLEOTIDE SEQUENCE [LARGE SCALE GENOMIC DNA]</scope>
    <source>
        <strain evidence="11 12">SampleS7P1</strain>
    </source>
</reference>
<dbReference type="Pfam" id="PF03070">
    <property type="entry name" value="TENA_THI-4"/>
    <property type="match status" value="1"/>
</dbReference>
<dbReference type="EC" id="3.5.99.2" evidence="5 9"/>
<name>A0ABY8R8Q2_PARBF</name>
<keyword evidence="7 9" id="KW-0784">Thiamine biosynthesis</keyword>
<feature type="domain" description="Thiaminase-2/PQQC" evidence="10">
    <location>
        <begin position="10"/>
        <end position="211"/>
    </location>
</feature>
<evidence type="ECO:0000313" key="11">
    <source>
        <dbReference type="EMBL" id="WGX77071.1"/>
    </source>
</evidence>
<dbReference type="SUPFAM" id="SSF48613">
    <property type="entry name" value="Heme oxygenase-like"/>
    <property type="match status" value="1"/>
</dbReference>
<sequence length="243" mass="29092">MKFTDCLFEEVKDIWESYLNHPFVREIGEGTLPKDKFKRYLIQDYLYLKEFAKVFAMGVIKADTVKEMKFFNKAAKGSMEDETAIHVEYMKKLGVPPIEAEKCKYELVSSSYTSYMQAVSLTGGVKEIVMATLPCNWSYNYIGHYLYETYKDNLDNNYYKEWIEMYADQEFDDVLIDWLEYTNELCKDLTEDETKKLKEIFVKSSLYELDFGIWHMKRRRKNVKRSNYNNKFSNVIYVCKRYK</sequence>
<evidence type="ECO:0000256" key="4">
    <source>
        <dbReference type="ARBA" id="ARBA00011881"/>
    </source>
</evidence>